<gene>
    <name evidence="2" type="ORF">TBRA_LOCUS4066</name>
</gene>
<feature type="compositionally biased region" description="Basic and acidic residues" evidence="1">
    <location>
        <begin position="1"/>
        <end position="13"/>
    </location>
</feature>
<dbReference type="AlphaFoldDB" id="A0A6H5I4D3"/>
<accession>A0A6H5I4D3</accession>
<evidence type="ECO:0000256" key="1">
    <source>
        <dbReference type="SAM" id="MobiDB-lite"/>
    </source>
</evidence>
<feature type="region of interest" description="Disordered" evidence="1">
    <location>
        <begin position="1"/>
        <end position="69"/>
    </location>
</feature>
<proteinExistence type="predicted"/>
<feature type="compositionally biased region" description="Basic and acidic residues" evidence="1">
    <location>
        <begin position="83"/>
        <end position="105"/>
    </location>
</feature>
<evidence type="ECO:0000313" key="3">
    <source>
        <dbReference type="Proteomes" id="UP000479190"/>
    </source>
</evidence>
<sequence>MQQRATLEEEHLDGQSQHVARAEEEHEEYRQEDQTTDRVSRLGREAEAFGADAATTGVRRAGSGTRIGARKTRVTYARVKIRGGKDKSRAVQEDGGKEEGTRSDESVLCTSGSAAPHGLGSPATRCARQRKSKVLCAAATPSLKVGETIARAQTISTTTTQNCSIKTIHTFALFQNTGQRGVYTCQVIEQTSADVCQTTNLLKSTETKSKRQLSTSKPRSLPRESFLGKE</sequence>
<dbReference type="EMBL" id="CADCXV010000667">
    <property type="protein sequence ID" value="CAB0032119.1"/>
    <property type="molecule type" value="Genomic_DNA"/>
</dbReference>
<keyword evidence="3" id="KW-1185">Reference proteome</keyword>
<reference evidence="2 3" key="1">
    <citation type="submission" date="2020-02" db="EMBL/GenBank/DDBJ databases">
        <authorList>
            <person name="Ferguson B K."/>
        </authorList>
    </citation>
    <scope>NUCLEOTIDE SEQUENCE [LARGE SCALE GENOMIC DNA]</scope>
</reference>
<name>A0A6H5I4D3_9HYME</name>
<protein>
    <submittedName>
        <fullName evidence="2">Uncharacterized protein</fullName>
    </submittedName>
</protein>
<feature type="compositionally biased region" description="Basic and acidic residues" evidence="1">
    <location>
        <begin position="20"/>
        <end position="47"/>
    </location>
</feature>
<dbReference type="Proteomes" id="UP000479190">
    <property type="component" value="Unassembled WGS sequence"/>
</dbReference>
<evidence type="ECO:0000313" key="2">
    <source>
        <dbReference type="EMBL" id="CAB0032119.1"/>
    </source>
</evidence>
<feature type="region of interest" description="Disordered" evidence="1">
    <location>
        <begin position="81"/>
        <end position="106"/>
    </location>
</feature>
<feature type="region of interest" description="Disordered" evidence="1">
    <location>
        <begin position="206"/>
        <end position="230"/>
    </location>
</feature>
<organism evidence="2 3">
    <name type="scientific">Trichogramma brassicae</name>
    <dbReference type="NCBI Taxonomy" id="86971"/>
    <lineage>
        <taxon>Eukaryota</taxon>
        <taxon>Metazoa</taxon>
        <taxon>Ecdysozoa</taxon>
        <taxon>Arthropoda</taxon>
        <taxon>Hexapoda</taxon>
        <taxon>Insecta</taxon>
        <taxon>Pterygota</taxon>
        <taxon>Neoptera</taxon>
        <taxon>Endopterygota</taxon>
        <taxon>Hymenoptera</taxon>
        <taxon>Apocrita</taxon>
        <taxon>Proctotrupomorpha</taxon>
        <taxon>Chalcidoidea</taxon>
        <taxon>Trichogrammatidae</taxon>
        <taxon>Trichogramma</taxon>
    </lineage>
</organism>